<evidence type="ECO:0000256" key="3">
    <source>
        <dbReference type="ARBA" id="ARBA00023295"/>
    </source>
</evidence>
<feature type="region of interest" description="Disordered" evidence="5">
    <location>
        <begin position="265"/>
        <end position="286"/>
    </location>
</feature>
<sequence>MATSASAVLLLMLFIMILSLHVTVGEVGVCYGRLGDNLPSAEATVALYKQYNIKRMRLYAPHIPTLRALAGTDIGLMLGVSDTDIFELANFPAVATAWVCTNILRYPTVMFTDISVGNEIDPESELGPFVLPAMQNMYRAVRDAGLEAKIKVSTSIKTDLLRKSYPPQAGEFKCSLNWYIRPILEFLRDTDTSLLVNIYPFFAYINDRKNINLSFALLQPNSGVVIDGVYYDNLYYAMVDAVDAAIDKVLAASPALFSLGLKAGRGNQNSKGSESNWPSAGGGKPSGAAEVGYTAGLDNDEEVTTIENARIYTNNLMRIVKHGTPRNPGRRLETYIFAMFDENQKPGPEYERHFGIFYPDGKPKYPLRFYN</sequence>
<dbReference type="Pfam" id="PF00332">
    <property type="entry name" value="Glyco_hydro_17"/>
    <property type="match status" value="1"/>
</dbReference>
<keyword evidence="3" id="KW-0326">Glycosidase</keyword>
<organism evidence="7 8">
    <name type="scientific">Perilla frutescens var. hirtella</name>
    <name type="common">Perilla citriodora</name>
    <name type="synonym">Perilla setoyensis</name>
    <dbReference type="NCBI Taxonomy" id="608512"/>
    <lineage>
        <taxon>Eukaryota</taxon>
        <taxon>Viridiplantae</taxon>
        <taxon>Streptophyta</taxon>
        <taxon>Embryophyta</taxon>
        <taxon>Tracheophyta</taxon>
        <taxon>Spermatophyta</taxon>
        <taxon>Magnoliopsida</taxon>
        <taxon>eudicotyledons</taxon>
        <taxon>Gunneridae</taxon>
        <taxon>Pentapetalae</taxon>
        <taxon>asterids</taxon>
        <taxon>lamiids</taxon>
        <taxon>Lamiales</taxon>
        <taxon>Lamiaceae</taxon>
        <taxon>Nepetoideae</taxon>
        <taxon>Elsholtzieae</taxon>
        <taxon>Perilla</taxon>
    </lineage>
</organism>
<dbReference type="PANTHER" id="PTHR32227">
    <property type="entry name" value="GLUCAN ENDO-1,3-BETA-GLUCOSIDASE BG1-RELATED-RELATED"/>
    <property type="match status" value="1"/>
</dbReference>
<evidence type="ECO:0000256" key="6">
    <source>
        <dbReference type="SAM" id="SignalP"/>
    </source>
</evidence>
<evidence type="ECO:0000256" key="5">
    <source>
        <dbReference type="SAM" id="MobiDB-lite"/>
    </source>
</evidence>
<dbReference type="FunFam" id="3.20.20.80:FF:000010">
    <property type="entry name" value="glucan endo-1,3-beta-glucosidase, basic"/>
    <property type="match status" value="1"/>
</dbReference>
<dbReference type="Gene3D" id="3.20.20.80">
    <property type="entry name" value="Glycosidases"/>
    <property type="match status" value="1"/>
</dbReference>
<feature type="compositionally biased region" description="Polar residues" evidence="5">
    <location>
        <begin position="266"/>
        <end position="277"/>
    </location>
</feature>
<evidence type="ECO:0000256" key="2">
    <source>
        <dbReference type="ARBA" id="ARBA00022801"/>
    </source>
</evidence>
<protein>
    <recommendedName>
        <fullName evidence="9">Glucan endo-1,3-beta-D-glucosidase</fullName>
    </recommendedName>
</protein>
<feature type="signal peptide" evidence="6">
    <location>
        <begin position="1"/>
        <end position="25"/>
    </location>
</feature>
<dbReference type="InterPro" id="IPR017853">
    <property type="entry name" value="GH"/>
</dbReference>
<dbReference type="AlphaFoldDB" id="A0AAD4P140"/>
<comment type="similarity">
    <text evidence="1 4">Belongs to the glycosyl hydrolase 17 family.</text>
</comment>
<name>A0AAD4P140_PERFH</name>
<dbReference type="SUPFAM" id="SSF51445">
    <property type="entry name" value="(Trans)glycosidases"/>
    <property type="match status" value="1"/>
</dbReference>
<keyword evidence="8" id="KW-1185">Reference proteome</keyword>
<evidence type="ECO:0000313" key="8">
    <source>
        <dbReference type="Proteomes" id="UP001190926"/>
    </source>
</evidence>
<evidence type="ECO:0000313" key="7">
    <source>
        <dbReference type="EMBL" id="KAH6822192.1"/>
    </source>
</evidence>
<dbReference type="Proteomes" id="UP001190926">
    <property type="component" value="Unassembled WGS sequence"/>
</dbReference>
<evidence type="ECO:0008006" key="9">
    <source>
        <dbReference type="Google" id="ProtNLM"/>
    </source>
</evidence>
<dbReference type="InterPro" id="IPR000490">
    <property type="entry name" value="Glyco_hydro_17"/>
</dbReference>
<evidence type="ECO:0000256" key="1">
    <source>
        <dbReference type="ARBA" id="ARBA00008773"/>
    </source>
</evidence>
<dbReference type="InterPro" id="IPR044965">
    <property type="entry name" value="Glyco_hydro_17_plant"/>
</dbReference>
<reference evidence="7 8" key="1">
    <citation type="journal article" date="2021" name="Nat. Commun.">
        <title>Incipient diploidization of the medicinal plant Perilla within 10,000 years.</title>
        <authorList>
            <person name="Zhang Y."/>
            <person name="Shen Q."/>
            <person name="Leng L."/>
            <person name="Zhang D."/>
            <person name="Chen S."/>
            <person name="Shi Y."/>
            <person name="Ning Z."/>
            <person name="Chen S."/>
        </authorList>
    </citation>
    <scope>NUCLEOTIDE SEQUENCE [LARGE SCALE GENOMIC DNA]</scope>
    <source>
        <strain evidence="8">cv. PC099</strain>
    </source>
</reference>
<gene>
    <name evidence="7" type="ORF">C2S53_000079</name>
</gene>
<dbReference type="GO" id="GO:0004553">
    <property type="term" value="F:hydrolase activity, hydrolyzing O-glycosyl compounds"/>
    <property type="evidence" value="ECO:0007669"/>
    <property type="project" value="InterPro"/>
</dbReference>
<keyword evidence="6" id="KW-0732">Signal</keyword>
<proteinExistence type="inferred from homology"/>
<dbReference type="GO" id="GO:0005975">
    <property type="term" value="P:carbohydrate metabolic process"/>
    <property type="evidence" value="ECO:0007669"/>
    <property type="project" value="InterPro"/>
</dbReference>
<comment type="caution">
    <text evidence="7">The sequence shown here is derived from an EMBL/GenBank/DDBJ whole genome shotgun (WGS) entry which is preliminary data.</text>
</comment>
<dbReference type="EMBL" id="SDAM02001444">
    <property type="protein sequence ID" value="KAH6822192.1"/>
    <property type="molecule type" value="Genomic_DNA"/>
</dbReference>
<accession>A0AAD4P140</accession>
<keyword evidence="2" id="KW-0378">Hydrolase</keyword>
<evidence type="ECO:0000256" key="4">
    <source>
        <dbReference type="RuleBase" id="RU004335"/>
    </source>
</evidence>
<feature type="chain" id="PRO_5042164883" description="Glucan endo-1,3-beta-D-glucosidase" evidence="6">
    <location>
        <begin position="26"/>
        <end position="371"/>
    </location>
</feature>